<feature type="compositionally biased region" description="Polar residues" evidence="1">
    <location>
        <begin position="5148"/>
        <end position="5158"/>
    </location>
</feature>
<feature type="region of interest" description="Disordered" evidence="1">
    <location>
        <begin position="1"/>
        <end position="112"/>
    </location>
</feature>
<feature type="compositionally biased region" description="Polar residues" evidence="1">
    <location>
        <begin position="5406"/>
        <end position="5415"/>
    </location>
</feature>
<feature type="compositionally biased region" description="Basic and acidic residues" evidence="1">
    <location>
        <begin position="5416"/>
        <end position="5443"/>
    </location>
</feature>
<feature type="compositionally biased region" description="Low complexity" evidence="1">
    <location>
        <begin position="2757"/>
        <end position="2768"/>
    </location>
</feature>
<feature type="compositionally biased region" description="Polar residues" evidence="1">
    <location>
        <begin position="3096"/>
        <end position="3117"/>
    </location>
</feature>
<feature type="compositionally biased region" description="Basic and acidic residues" evidence="1">
    <location>
        <begin position="5549"/>
        <end position="5563"/>
    </location>
</feature>
<feature type="compositionally biased region" description="Polar residues" evidence="1">
    <location>
        <begin position="4060"/>
        <end position="4071"/>
    </location>
</feature>
<feature type="compositionally biased region" description="Basic and acidic residues" evidence="1">
    <location>
        <begin position="850"/>
        <end position="861"/>
    </location>
</feature>
<feature type="compositionally biased region" description="Polar residues" evidence="1">
    <location>
        <begin position="2092"/>
        <end position="2110"/>
    </location>
</feature>
<name>A0A9P9WNK6_9PEZI</name>
<feature type="region of interest" description="Disordered" evidence="1">
    <location>
        <begin position="2631"/>
        <end position="4404"/>
    </location>
</feature>
<feature type="compositionally biased region" description="Polar residues" evidence="1">
    <location>
        <begin position="2981"/>
        <end position="2992"/>
    </location>
</feature>
<proteinExistence type="predicted"/>
<accession>A0A9P9WNK6</accession>
<feature type="region of interest" description="Disordered" evidence="1">
    <location>
        <begin position="2025"/>
        <end position="2067"/>
    </location>
</feature>
<feature type="compositionally biased region" description="Polar residues" evidence="1">
    <location>
        <begin position="5613"/>
        <end position="5627"/>
    </location>
</feature>
<feature type="compositionally biased region" description="Polar residues" evidence="1">
    <location>
        <begin position="3949"/>
        <end position="3961"/>
    </location>
</feature>
<feature type="region of interest" description="Disordered" evidence="1">
    <location>
        <begin position="242"/>
        <end position="323"/>
    </location>
</feature>
<sequence>MMTRDHHQRRRSLESSRRRRRERRDSREYEYQMNQLQHMPEPDPGHQLQPQHQHQQQYQQQYQPQHDYQVAVRQDEYPRDPYGHMQPDVRSRALSSSGFSSSSSTSSSLLNISRDNKKFGLKSFFSSERYQRRVRKKRSRRLFRFGNGSSSSVSSDMAYGKGYIDRRRSRDFTPPKPGRRRDGSDLERPQGPKREKTDEEIIELGRKFAEIARLQNKEDLRRAGRHRPSALVGAAAALSQFNKTSNAGPSERGIGSSRPSRHHSSDDSEWESASEDEYSSEEDSGLVYGSTTHLPAGGNQPIHISSPPPSMSRPGEYERLLQHKPSIVDPKLFGPVNSLRGIVNTPCGFDKLDRRTVSESYGQSSVAGPSASIPASGSVSYEGRPMQSVYPVPTSDPNVFKVGQDSIIVEQDTSRTRPEPVPIQQPKPIAPVSSKVFDTAESDPRYSRRTSSGTALAGAAAAGLAGAALAGALADRRDGRKDEKEKHREEKRERERERDKDREREERRRSKYADSKYGDERDEKRRSKRSDDKYADGKEEKRKSRDDLDRYEKRREKDKGKEVVRRDPNADREDEREKRRRDKYRDEYDYEREHRDRPKEDHKSDKKETRKDDPREEKHSSRSSEADVYRRLEDPANPSSKGPIDPFQFQVASDAFATPQYGNTPKRPLTPQVFTVDREPDFSRFEDDINPERMSRRDSYERELRDTQDIYESTKNATAPIAAGAIAAATAAIVTEERRGRSRSRGGDRTSRRREDNRDPVQEVANILYRRDLLARQAEEERSRSRSPDRSVVDKWQEDTEPKTPEIVAPPAKEKPKEKSLYDAPDADVRIDNILSPRDLPIMTHGRLLKSRDPSAERERPMLNLVRPTPVPTPVPEKQKAKEETREEPTTGTKRQFKKKKMPQVETTQSVDDVVIGPRGEVVQTPSTPTSKGVTWGENETRRYVVESPERGNVESSGARVVIPAETPKKSGKKSGWGVLAAAIAGSGAGAAAASTVSDSSKSKDKDETSSNVSSSSKKSRESSKDKDETGSNVSSSSRRSRDSPKDIDDNASHVSTSSRKSRDSPKGMRKSSVPWDEIVDEPPVPGPKPPSPRGAQMPGSFAEDMAFTATVAAGLQDSGFDPNIVINNAQYHRRDSPPNSSQPSLYQTPFAETVSDLGVRPVAGSSLSKNGSDHGFILGEVPDTPADEREIATDKSDIYSQLSKKERKKLEKAAKRDSVDNYKSEIVVIEDPEASQPAPLEEDEWATSSKLSKKEQKKRDKAAKAKGIQEEEFGVSTPRDSEPETPQPIVDDDEWSTSTKLSKKEQKKRDKAAKAKALQEEEVIEIASPKEPEPVPVEAAPADEWEDSSSKKKKSKKDKKKEKAIIVQEDPSPFGEADNSKVSVPVDAFRDLQEEVQSTQPDDEWGLPKKSKKKSKRDSEIYDPLSQSGILPEVEVSRDASETKEIQPEDDWDVPKKSKKKSKRDSGLYDSPSQSAAPSEVFGESSRQSEDAITVIPDDGWDTPKKSKKKHSKQDSFATDNTDWTNVPSVVSEPMTKSQSTDYFSTVEPTSYDDWDVSKKSKKKSKRDSTSYDSPAQTPTTADNIVESPKAMTESFSDLRSEKNGDLVDDEWDLPKKSKKKSKRDSGVYDSPSGSRSASRSAAPSEISTSESSKKKSKRDSYADSPSRSKDDSEISERKSKKEKRRSAPGSFPEDDDGEPPDRGRDIYQFLDNDVSSVVSAPIRDDDHRRSDKNRSRSRFDDFDDAKSVASAPGGTRKSSSKSEKDKEKRNSGSSGLFDRFKSSIGISDEKDKGSRKSEEDKKQSFLDNAGTLGAGVGLAGAAALVGAQMSRPNATDVPSEKEAHSIPFTPQPRSSPSAQRRGSDIIDPEIVQREIRPAIDPQYGDLLPLPPSPPPGSLTSETDELPALPDSRPETPEHERQLLRELRNKPSHIRRKSANETPLNLRSPSQSAIPLRFGIGKGKRSEPSSPGFRRSSPMSSPIAAPAENYSASKTRSPRPISWDNTKEFKPLYLVEKTSRDSIALTPDFEENLPQLPESGPPSRESPAPEAKEREEDVQYEHARDLSTDLALKLDIPTALADFEAKGLGSPDTTPKAQTAALTDAFSTPHQREFAADEPDLPPTLDNQDQGTPKPEPVEPMSKDRSSYLLHSSPPSVKKETNVSDLHQDSPSRIALSKSGELTDIPESTDDHNKQELAGLGVMAGVAAGTAAAIALLDEPDVQQPDDMSTDHDVFVDASDNLPGQDEPAEFSLSSKKSKKSKKGKKGKSVEIDELPPSQATDDAPQPDTDASLSQDLATSAPEPPVIEDDFAPITPSKKGKKGKKNKKSLAWEPEAEPLPEVEGTAQPVQDISEIPEDSTPLITDEVTTPTPEISQQETGSEQPTLQRSTSISSKKGKKKKGKLVAWEPEPEPELGAISSTPETTDIANDAIAEDSSQPLDITSEAFPETPSEPIQLTTREPAITEEPEPVLAGKKGKKKKGKKSQIWDPEPDFTSSQDTAPTSSFNFEESQEISSDPSPPSNTQVAELSSAPAEQSLDFPEATSASDEQQRSTTETAPAESQLTGATSDAQNSAAETVSFEDTDAVREPDVPAPFSAEMQVEGRHTDIADLSNVKQVDTDLPKYVVEASMQPDPASSASGEGQSQLNPGLGAPLEDPLAGVGSEDNTIDRLAQPPVEMENVVPASDSHGEGAIVPEPNTKEIIDDWQQDFGSSKKKSKKDKKKRQSASVSLETEPDAPTTSLETPQEPLPQNVHLTEQSTESLTSTGDEPVPTQPEMEATADDIWATPVKSGKKSKKGKKGRQASQVIKLDNDVENSQQGPEETPSTDTTDVTLSAPVSTEPVSSGSWADEVEAEESKDVDITESLQPETQPAPEPEPELSVSKKKSKKDKKKNRASPQFDQTLDEASPEPLETPAVVDEPLSTEPLSVDQGLNPDGERAIDQPDTEKELADDPWAATSSKKSKKKKRQSVLWEDTPAASDTQPESQTEPNLPIDEPPMLDDDVDTGVASSKKSKKDKKKRKVLFMGTSDENLLKAAAESENGPTDTRQSEEPALSGTEPTIDAPMADGTPAPDTAEDAAPAHDSLLRNEDQKVPQSSQDQTATPDTEMGQSQDLSKPESYSEPANVPESHEEQDANAQATEVTGALPTMEQDPVLEVPSGENAPGVTPEDEFPVFTKKSKKDKKKRKSKIDDMLESTSGTSTPKEESTVDATTVEFPTDTPSASQDQVQPEQIISETPTGEDSTPIDADDQKTDDADFTGFSTKKSKKDKKKKKRGSQIQDSEPEPEAEKTSLGEQEQEQLARSQSPVVAADTSEALASAKQDVPEESKELPLDASVLNRSQSPTPGEAAQAVTEATDSEQLPSEEPLAHRPESPSRVVDAAEHVVPEPVAAAGELESMMPSEQPAEPQEDDFAPITSKKDKKKKKRRSQVEEPELTKKSSFEEMMNDWPADESQQKPAQEEGPAAPLEQPTGEPQDDDFSGFSSAKKSKKDKKKKRASRVPSDECPTTPSEEDVGQSTSSVPEPKSISAPELPEDAPVLQDTVIEPQEGSEQKAVPVAELPEQATVYETLNNAVLTDVKDNTDDSLAREEPSAEVEQQISAEAPKSPILGQTTEQDVPKPEEDPVEFFTAPKSKKDKKKKKKRDSQVVTEDPVSLPEESSTSTPEDPVSGLDVDHVQLQDTSSRQVDASPDETAVSGPAPEVAEPSVEPDPSPSTAVEIPVEDDFTGFASAKKSKKDKKKKKQASAWDDENQPDQSQTVEDPAKSNVEAVEEQPAADDSTPLDSAKEEEGFDVTPAKKSKKDKKKKKSASVWEFDEPQEQPTPPEAPQEPATQEMEQAQSVEETPLESSKDDDFSGFAFSKKSKKDKKKKKASIWEPEPETEPSAVPQVTEESPTEPLVTEKTAKPEHEVLASEAAVLGQSEEASAKIRGVEEPIPGSETVAPEPTTTDRIIESQENVAEDVAPVVVEDPTNDQLVTEEGVIPTPQTQNQDVSQDEPEFFVTKKSKKDKKKKRASQIQDWEPETSTSTPVQEEPQSQLEVEPSPVQEDASLPQDEPTVQESIPSQPAETPDDIFPEFTVGKKSKKDKKKKKGSQAFDWEPEPEPEIATPIEEPPKVEEPRHLEEPQTVEETRTAEELPKSPVLEQPLENEMPVVPEEHLSASKEAEDPQESFSGFVSKKDKKKKKKGLQAQADWEEPAIATAQDEAQPLQDNSLVSEQQIEEVAPSQDELPVSRDAQPADELPEFVSTKKSKKDKKKKKGQAQFDWEEPSAPTPVEDPLSAQQSMQDPALEPAQDTVTIEQPASGEAGSTDAANLTTAEPADEFPEFVSSKKSKKDKKKAKKAAILSTEPEPELPGEDKITAVKDDTMSPQPLPEASAGEDLPPNNDELASAAAEPSVDPEMQVVPATEHVASTSAPTGIVEHSDAQPDLESEPVMQLQEQSTVDAISNDALAAESSGLHQEGDQVQSRESPENVPDEGIPEPPTVIPQDDTGDFSEFAVNKSKKDKKKGKKAKALENLTWGNDQPVPDQVEQVVSEDASTHAESAHDPATTVPITEEAPLQPELASEQPAEPESSIPRDTGEDLFPLTRKKSKKDKKKQKAVALLDSDPPSGTQTPQPEVPQDDSMGPTSLPSEIREIANPELSQDISVAEPLELEIGGKTVVEQLESSEPVVEDWPEYATKKSKKDKKKRKSIAQVESEPASGAQTPTINENQLGDEINPEATTVEAKEPPITETMTTEEPAITEHTITEEPVAPAPVDDEWASFSNKKSKKDKKKRKSLGFAESEPASGTQTPAVEQTDLDLSLPESAAAAAAPISDPSEPLQATEPEPAPEPSAPVEDEWPSYATKKSKKDKKGKKKGKTSGTTTPLESQPPIGTELDSTKAKDVWDDDSFFQPKDQTPGDATPEETQPFDPQETSPGIDLSPAQTTSNLDHEAPFDHTTQRGKKVRMHSHLDDTIIPEPISASREYAASYLEDPSHSVTKHRDSSSMPEVPMDDTARYGYEAAIPSSPYPSYHEAGYENEASSRQEKDSEDILPPITPAREMAAAYFESQPKLLEEIPQDDQSWGFKSNQTSLPPITPHREIAASYFDPQPELLGGASKRETSPELLPVVSQSSVKAGKESQAARDMAADFMESRSGKTRNSGESSSLKMESERQDDPSTAEALAAAGALTGGVALLADKFGGSKKTKGKGKKKSKYVDKRTPKEDDFFDDPSLWESSERKTVADGGRLDADTGDFWDVPADAEGEAEGASQTIMDAEAAEQRARGIPENLMASNWDSAESPVTGREETRSFAEHQPTKQEAQPSEYQSTDLMRTLDDMDTSEPVGERSISGHDYDFQRTLPSSRDMDWARTSTMSVRSLPPVEEEPNEELEATLSKKPQPREVMRTPDINRDSGFIANSPQSARRSLTEDIGNRDSGVHMRDWPEHAPPKREGLSSFDETGARLSWASEDSRSGSARDIRTPKTGEKKHQKSALGNETPRLSTPSRLGRDTSPDPEKKDESHATRTKTPRSAKYQTLGTDASPALTPHAFGQRSVSDSLSREGSPRAEAENHRRTASNTSLSRLRTPEPLNLRPDSPGSIRSSGTNTPPLRRVDKRVSGDLRSLSQHNGSHSSLHSTTTRDTKDKDLAAAAAAAAHHAERRAQSSTTPPVANEGRVRAKDMTDVYDGLGEGRIGSPRSPTRPHSMRRRQSMQVLELESRVEQLIAENRMLADAKLHAESGVNQRAAVTLNERDALIEQLRSSLDEYKREIDRLKEVNEGLHSANAQLAQQHNEQYSHLEVQHATAASELEGVRGTFTRSLQEKDAEIEQLRQELEATKQQVREMQRQILASKPPDADFLRLRDEDHFDNRCQQLCAHVQQWVLRFSKFSDMRAARLTNEINDEKIIDRLDNTVLDGSDVDDYLSDRVRRRDIFMSMTMNMIWEYVFTRYLFGMDREQRQKLKALEKLLSDVGPPHAVRQWRAVTLTLLSRRPAFGNQRNDDTEAVVQAILETLSKILPPPSNMENQIQSQLRRVLREAVDLSIEMRTQRAEFMMLPPLQPEYDANGDLADTVTFNASLMNERSGSSTSNEELEAQGAVVRTVLFPLVVKKGDDNGVGDEEIVVCPAQVLVAKPSHRSIRMVTPSSEFGGAPISRGATPSVISKSVVSLPMSPGSQAEAEYMEGGI</sequence>
<feature type="compositionally biased region" description="Basic residues" evidence="1">
    <location>
        <begin position="5192"/>
        <end position="5204"/>
    </location>
</feature>
<feature type="compositionally biased region" description="Basic residues" evidence="1">
    <location>
        <begin position="3736"/>
        <end position="3747"/>
    </location>
</feature>
<feature type="compositionally biased region" description="Basic and acidic residues" evidence="1">
    <location>
        <begin position="877"/>
        <end position="889"/>
    </location>
</feature>
<feature type="compositionally biased region" description="Basic residues" evidence="1">
    <location>
        <begin position="2319"/>
        <end position="2329"/>
    </location>
</feature>
<feature type="compositionally biased region" description="Low complexity" evidence="1">
    <location>
        <begin position="1632"/>
        <end position="1652"/>
    </location>
</feature>
<feature type="compositionally biased region" description="Basic and acidic residues" evidence="1">
    <location>
        <begin position="5389"/>
        <end position="5401"/>
    </location>
</feature>
<feature type="region of interest" description="Disordered" evidence="1">
    <location>
        <begin position="732"/>
        <end position="763"/>
    </location>
</feature>
<dbReference type="InterPro" id="IPR053268">
    <property type="entry name" value="Woronin_anchor"/>
</dbReference>
<feature type="compositionally biased region" description="Low complexity" evidence="1">
    <location>
        <begin position="45"/>
        <end position="69"/>
    </location>
</feature>
<feature type="region of interest" description="Disordered" evidence="1">
    <location>
        <begin position="5099"/>
        <end position="5171"/>
    </location>
</feature>
<feature type="compositionally biased region" description="Polar residues" evidence="1">
    <location>
        <begin position="3509"/>
        <end position="3525"/>
    </location>
</feature>
<feature type="compositionally biased region" description="Polar residues" evidence="1">
    <location>
        <begin position="5483"/>
        <end position="5495"/>
    </location>
</feature>
<feature type="compositionally biased region" description="Basic and acidic residues" evidence="1">
    <location>
        <begin position="812"/>
        <end position="824"/>
    </location>
</feature>
<feature type="compositionally biased region" description="Basic and acidic residues" evidence="1">
    <location>
        <begin position="2051"/>
        <end position="2067"/>
    </location>
</feature>
<feature type="compositionally biased region" description="Basic and acidic residues" evidence="1">
    <location>
        <begin position="2938"/>
        <end position="2953"/>
    </location>
</feature>
<feature type="compositionally biased region" description="Pro residues" evidence="1">
    <location>
        <begin position="1083"/>
        <end position="1093"/>
    </location>
</feature>
<feature type="compositionally biased region" description="Basic residues" evidence="1">
    <location>
        <begin position="1352"/>
        <end position="1363"/>
    </location>
</feature>
<feature type="compositionally biased region" description="Low complexity" evidence="1">
    <location>
        <begin position="4738"/>
        <end position="4751"/>
    </location>
</feature>
<feature type="compositionally biased region" description="Basic and acidic residues" evidence="1">
    <location>
        <begin position="1187"/>
        <end position="1198"/>
    </location>
</feature>
<feature type="compositionally biased region" description="Basic and acidic residues" evidence="1">
    <location>
        <begin position="4159"/>
        <end position="4170"/>
    </location>
</feature>
<reference evidence="2" key="1">
    <citation type="submission" date="2021-03" db="EMBL/GenBank/DDBJ databases">
        <title>Revisited historic fungal species revealed as producer of novel bioactive compounds through whole genome sequencing and comparative genomics.</title>
        <authorList>
            <person name="Vignolle G.A."/>
            <person name="Hochenegger N."/>
            <person name="Mach R.L."/>
            <person name="Mach-Aigner A.R."/>
            <person name="Javad Rahimi M."/>
            <person name="Salim K.A."/>
            <person name="Chan C.M."/>
            <person name="Lim L.B.L."/>
            <person name="Cai F."/>
            <person name="Druzhinina I.S."/>
            <person name="U'Ren J.M."/>
            <person name="Derntl C."/>
        </authorList>
    </citation>
    <scope>NUCLEOTIDE SEQUENCE</scope>
    <source>
        <strain evidence="2">TUCIM 5799</strain>
    </source>
</reference>
<feature type="compositionally biased region" description="Acidic residues" evidence="1">
    <location>
        <begin position="267"/>
        <end position="284"/>
    </location>
</feature>
<feature type="compositionally biased region" description="Acidic residues" evidence="1">
    <location>
        <begin position="5372"/>
        <end position="5381"/>
    </location>
</feature>
<feature type="compositionally biased region" description="Basic and acidic residues" evidence="1">
    <location>
        <begin position="2158"/>
        <end position="2171"/>
    </location>
</feature>
<feature type="compositionally biased region" description="Basic residues" evidence="1">
    <location>
        <begin position="4774"/>
        <end position="4785"/>
    </location>
</feature>
<feature type="compositionally biased region" description="Basic and acidic residues" evidence="1">
    <location>
        <begin position="1040"/>
        <end position="1052"/>
    </location>
</feature>
<feature type="compositionally biased region" description="Basic residues" evidence="1">
    <location>
        <begin position="4506"/>
        <end position="4517"/>
    </location>
</feature>
<feature type="compositionally biased region" description="Polar residues" evidence="1">
    <location>
        <begin position="2367"/>
        <end position="2395"/>
    </location>
</feature>
<dbReference type="PANTHER" id="PTHR40641:SF2">
    <property type="entry name" value="INVOLUCRIN REPEAT PROTEIN"/>
    <property type="match status" value="1"/>
</dbReference>
<dbReference type="EMBL" id="JAFIMR010000011">
    <property type="protein sequence ID" value="KAI1872519.1"/>
    <property type="molecule type" value="Genomic_DNA"/>
</dbReference>
<feature type="compositionally biased region" description="Polar residues" evidence="1">
    <location>
        <begin position="3222"/>
        <end position="3245"/>
    </location>
</feature>
<feature type="region of interest" description="Disordered" evidence="1">
    <location>
        <begin position="777"/>
        <end position="824"/>
    </location>
</feature>
<feature type="compositionally biased region" description="Low complexity" evidence="1">
    <location>
        <begin position="3964"/>
        <end position="3973"/>
    </location>
</feature>
<feature type="compositionally biased region" description="Basic and acidic residues" evidence="1">
    <location>
        <begin position="1660"/>
        <end position="1681"/>
    </location>
</feature>
<feature type="compositionally biased region" description="Basic residues" evidence="1">
    <location>
        <begin position="4854"/>
        <end position="4867"/>
    </location>
</feature>
<feature type="compositionally biased region" description="Basic and acidic residues" evidence="1">
    <location>
        <begin position="777"/>
        <end position="804"/>
    </location>
</feature>
<feature type="compositionally biased region" description="Basic and acidic residues" evidence="1">
    <location>
        <begin position="939"/>
        <end position="953"/>
    </location>
</feature>
<feature type="compositionally biased region" description="Polar residues" evidence="1">
    <location>
        <begin position="1138"/>
        <end position="1148"/>
    </location>
</feature>
<feature type="compositionally biased region" description="Basic and acidic residues" evidence="1">
    <location>
        <begin position="1019"/>
        <end position="1030"/>
    </location>
</feature>
<dbReference type="Proteomes" id="UP000829685">
    <property type="component" value="Unassembled WGS sequence"/>
</dbReference>
<feature type="region of interest" description="Disordered" evidence="1">
    <location>
        <begin position="145"/>
        <end position="201"/>
    </location>
</feature>
<feature type="compositionally biased region" description="Basic residues" evidence="1">
    <location>
        <begin position="3014"/>
        <end position="3025"/>
    </location>
</feature>
<organism evidence="2 3">
    <name type="scientific">Neoarthrinium moseri</name>
    <dbReference type="NCBI Taxonomy" id="1658444"/>
    <lineage>
        <taxon>Eukaryota</taxon>
        <taxon>Fungi</taxon>
        <taxon>Dikarya</taxon>
        <taxon>Ascomycota</taxon>
        <taxon>Pezizomycotina</taxon>
        <taxon>Sordariomycetes</taxon>
        <taxon>Xylariomycetidae</taxon>
        <taxon>Amphisphaeriales</taxon>
        <taxon>Apiosporaceae</taxon>
        <taxon>Neoarthrinium</taxon>
    </lineage>
</organism>
<feature type="compositionally biased region" description="Basic and acidic residues" evidence="1">
    <location>
        <begin position="5459"/>
        <end position="5477"/>
    </location>
</feature>
<feature type="compositionally biased region" description="Basic and acidic residues" evidence="1">
    <location>
        <begin position="5294"/>
        <end position="5307"/>
    </location>
</feature>
<feature type="compositionally biased region" description="Low complexity" evidence="1">
    <location>
        <begin position="92"/>
        <end position="112"/>
    </location>
</feature>
<evidence type="ECO:0000313" key="3">
    <source>
        <dbReference type="Proteomes" id="UP000829685"/>
    </source>
</evidence>
<evidence type="ECO:0000256" key="1">
    <source>
        <dbReference type="SAM" id="MobiDB-lite"/>
    </source>
</evidence>
<feature type="compositionally biased region" description="Basic and acidic residues" evidence="1">
    <location>
        <begin position="4938"/>
        <end position="4948"/>
    </location>
</feature>
<feature type="compositionally biased region" description="Polar residues" evidence="1">
    <location>
        <begin position="2817"/>
        <end position="2849"/>
    </location>
</feature>
<feature type="compositionally biased region" description="Basic residues" evidence="1">
    <location>
        <begin position="4085"/>
        <end position="4096"/>
    </location>
</feature>
<feature type="compositionally biased region" description="Basic residues" evidence="1">
    <location>
        <begin position="4335"/>
        <end position="4346"/>
    </location>
</feature>
<feature type="compositionally biased region" description="Basic and acidic residues" evidence="1">
    <location>
        <begin position="180"/>
        <end position="201"/>
    </location>
</feature>
<feature type="compositionally biased region" description="Polar residues" evidence="1">
    <location>
        <begin position="2495"/>
        <end position="2529"/>
    </location>
</feature>
<feature type="compositionally biased region" description="Basic residues" evidence="1">
    <location>
        <begin position="2257"/>
        <end position="2268"/>
    </location>
</feature>
<feature type="compositionally biased region" description="Basic residues" evidence="1">
    <location>
        <begin position="2885"/>
        <end position="2897"/>
    </location>
</feature>
<feature type="compositionally biased region" description="Basic and acidic residues" evidence="1">
    <location>
        <begin position="5205"/>
        <end position="5215"/>
    </location>
</feature>
<feature type="compositionally biased region" description="Basic residues" evidence="1">
    <location>
        <begin position="4593"/>
        <end position="4605"/>
    </location>
</feature>
<feature type="compositionally biased region" description="Polar residues" evidence="1">
    <location>
        <begin position="2545"/>
        <end position="2578"/>
    </location>
</feature>
<feature type="compositionally biased region" description="Basic residues" evidence="1">
    <location>
        <begin position="3636"/>
        <end position="3647"/>
    </location>
</feature>
<feature type="compositionally biased region" description="Polar residues" evidence="1">
    <location>
        <begin position="2419"/>
        <end position="2428"/>
    </location>
</feature>
<feature type="region of interest" description="Disordered" evidence="1">
    <location>
        <begin position="409"/>
        <end position="461"/>
    </location>
</feature>
<feature type="compositionally biased region" description="Basic and acidic residues" evidence="1">
    <location>
        <begin position="5497"/>
        <end position="5513"/>
    </location>
</feature>
<feature type="region of interest" description="Disordered" evidence="1">
    <location>
        <begin position="2086"/>
        <end position="2195"/>
    </location>
</feature>
<feature type="compositionally biased region" description="Polar residues" evidence="1">
    <location>
        <begin position="1516"/>
        <end position="1550"/>
    </location>
</feature>
<feature type="compositionally biased region" description="Polar residues" evidence="1">
    <location>
        <begin position="1941"/>
        <end position="1954"/>
    </location>
</feature>
<feature type="compositionally biased region" description="Low complexity" evidence="1">
    <location>
        <begin position="1977"/>
        <end position="1988"/>
    </location>
</feature>
<feature type="region of interest" description="Disordered" evidence="1">
    <location>
        <begin position="845"/>
        <end position="1103"/>
    </location>
</feature>
<feature type="compositionally biased region" description="Polar residues" evidence="1">
    <location>
        <begin position="4213"/>
        <end position="4222"/>
    </location>
</feature>
<feature type="compositionally biased region" description="Basic residues" evidence="1">
    <location>
        <begin position="4253"/>
        <end position="4264"/>
    </location>
</feature>
<evidence type="ECO:0000313" key="2">
    <source>
        <dbReference type="EMBL" id="KAI1872519.1"/>
    </source>
</evidence>
<feature type="compositionally biased region" description="Basic and acidic residues" evidence="1">
    <location>
        <begin position="1913"/>
        <end position="1930"/>
    </location>
</feature>
<protein>
    <recommendedName>
        <fullName evidence="4">Involucrin repeat protein</fullName>
    </recommendedName>
</protein>
<feature type="compositionally biased region" description="Basic and acidic residues" evidence="1">
    <location>
        <begin position="735"/>
        <end position="761"/>
    </location>
</feature>
<feature type="region of interest" description="Disordered" evidence="1">
    <location>
        <begin position="4981"/>
        <end position="5040"/>
    </location>
</feature>
<feature type="compositionally biased region" description="Polar residues" evidence="1">
    <location>
        <begin position="5308"/>
        <end position="5318"/>
    </location>
</feature>
<feature type="compositionally biased region" description="Polar residues" evidence="1">
    <location>
        <begin position="2636"/>
        <end position="2649"/>
    </location>
</feature>
<feature type="compositionally biased region" description="Low complexity" evidence="1">
    <location>
        <begin position="4528"/>
        <end position="4542"/>
    </location>
</feature>
<feature type="compositionally biased region" description="Low complexity" evidence="1">
    <location>
        <begin position="981"/>
        <end position="1000"/>
    </location>
</feature>
<feature type="compositionally biased region" description="Basic and acidic residues" evidence="1">
    <location>
        <begin position="3326"/>
        <end position="3335"/>
    </location>
</feature>
<feature type="region of interest" description="Disordered" evidence="1">
    <location>
        <begin position="1832"/>
        <end position="2009"/>
    </location>
</feature>
<feature type="compositionally biased region" description="Basic and acidic residues" evidence="1">
    <location>
        <begin position="1762"/>
        <end position="1772"/>
    </location>
</feature>
<feature type="compositionally biased region" description="Low complexity" evidence="1">
    <location>
        <begin position="2280"/>
        <end position="2292"/>
    </location>
</feature>
<feature type="compositionally biased region" description="Basic and acidic residues" evidence="1">
    <location>
        <begin position="3370"/>
        <end position="3389"/>
    </location>
</feature>
<feature type="compositionally biased region" description="Low complexity" evidence="1">
    <location>
        <begin position="364"/>
        <end position="380"/>
    </location>
</feature>
<feature type="compositionally biased region" description="Basic and acidic residues" evidence="1">
    <location>
        <begin position="163"/>
        <end position="173"/>
    </location>
</feature>
<feature type="compositionally biased region" description="Basic and acidic residues" evidence="1">
    <location>
        <begin position="1209"/>
        <end position="1224"/>
    </location>
</feature>
<feature type="compositionally biased region" description="Basic and acidic residues" evidence="1">
    <location>
        <begin position="4116"/>
        <end position="4142"/>
    </location>
</feature>
<gene>
    <name evidence="2" type="ORF">JX265_005399</name>
</gene>
<feature type="compositionally biased region" description="Basic residues" evidence="1">
    <location>
        <begin position="3865"/>
        <end position="3876"/>
    </location>
</feature>
<feature type="compositionally biased region" description="Basic and acidic residues" evidence="1">
    <location>
        <begin position="4360"/>
        <end position="4371"/>
    </location>
</feature>
<feature type="compositionally biased region" description="Low complexity" evidence="1">
    <location>
        <begin position="3832"/>
        <end position="3843"/>
    </location>
</feature>
<feature type="compositionally biased region" description="Basic residues" evidence="1">
    <location>
        <begin position="3267"/>
        <end position="3279"/>
    </location>
</feature>
<feature type="compositionally biased region" description="Basic and acidic residues" evidence="1">
    <location>
        <begin position="474"/>
        <end position="634"/>
    </location>
</feature>
<feature type="compositionally biased region" description="Basic residues" evidence="1">
    <location>
        <begin position="4007"/>
        <end position="4018"/>
    </location>
</feature>
<feature type="compositionally biased region" description="Basic residues" evidence="1">
    <location>
        <begin position="2793"/>
        <end position="2804"/>
    </location>
</feature>
<feature type="compositionally biased region" description="Basic residues" evidence="1">
    <location>
        <begin position="3801"/>
        <end position="3812"/>
    </location>
</feature>
<feature type="compositionally biased region" description="Basic and acidic residues" evidence="1">
    <location>
        <begin position="676"/>
        <end position="703"/>
    </location>
</feature>
<feature type="compositionally biased region" description="Polar residues" evidence="1">
    <location>
        <begin position="4709"/>
        <end position="4719"/>
    </location>
</feature>
<feature type="compositionally biased region" description="Polar residues" evidence="1">
    <location>
        <begin position="1853"/>
        <end position="1862"/>
    </location>
</feature>
<feature type="compositionally biased region" description="Basic and acidic residues" evidence="1">
    <location>
        <begin position="1598"/>
        <end position="1607"/>
    </location>
</feature>
<feature type="compositionally biased region" description="Low complexity" evidence="1">
    <location>
        <begin position="4807"/>
        <end position="4834"/>
    </location>
</feature>
<keyword evidence="3" id="KW-1185">Reference proteome</keyword>
<feature type="compositionally biased region" description="Basic and acidic residues" evidence="1">
    <location>
        <begin position="1436"/>
        <end position="1448"/>
    </location>
</feature>
<feature type="compositionally biased region" description="Basic residues" evidence="1">
    <location>
        <begin position="1"/>
        <end position="10"/>
    </location>
</feature>
<feature type="compositionally biased region" description="Basic and acidic residues" evidence="1">
    <location>
        <begin position="3581"/>
        <end position="3595"/>
    </location>
</feature>
<feature type="compositionally biased region" description="Polar residues" evidence="1">
    <location>
        <begin position="924"/>
        <end position="933"/>
    </location>
</feature>
<feature type="compositionally biased region" description="Polar residues" evidence="1">
    <location>
        <begin position="3296"/>
        <end position="3310"/>
    </location>
</feature>
<feature type="compositionally biased region" description="Basic residues" evidence="1">
    <location>
        <begin position="4687"/>
        <end position="4698"/>
    </location>
</feature>
<feature type="compositionally biased region" description="Basic residues" evidence="1">
    <location>
        <begin position="2715"/>
        <end position="2727"/>
    </location>
</feature>
<feature type="compositionally biased region" description="Basic and acidic residues" evidence="1">
    <location>
        <begin position="3906"/>
        <end position="3915"/>
    </location>
</feature>
<feature type="compositionally biased region" description="Basic and acidic residues" evidence="1">
    <location>
        <begin position="73"/>
        <end position="91"/>
    </location>
</feature>
<feature type="compositionally biased region" description="Pro residues" evidence="1">
    <location>
        <begin position="419"/>
        <end position="429"/>
    </location>
</feature>
<feature type="region of interest" description="Disordered" evidence="1">
    <location>
        <begin position="4416"/>
        <end position="4652"/>
    </location>
</feature>
<dbReference type="PANTHER" id="PTHR40641">
    <property type="entry name" value="INVOLUCRIN REPEAT PROTEIN (AFU_ORTHOLOGUE AFUA_2G08060)"/>
    <property type="match status" value="1"/>
</dbReference>
<feature type="compositionally biased region" description="Basic and acidic residues" evidence="1">
    <location>
        <begin position="3432"/>
        <end position="3445"/>
    </location>
</feature>
<feature type="compositionally biased region" description="Polar residues" evidence="1">
    <location>
        <begin position="4019"/>
        <end position="4042"/>
    </location>
</feature>
<evidence type="ECO:0008006" key="4">
    <source>
        <dbReference type="Google" id="ProtNLM"/>
    </source>
</evidence>
<feature type="compositionally biased region" description="Basic residues" evidence="1">
    <location>
        <begin position="2476"/>
        <end position="2485"/>
    </location>
</feature>
<feature type="compositionally biased region" description="Basic and acidic residues" evidence="1">
    <location>
        <begin position="5628"/>
        <end position="5637"/>
    </location>
</feature>
<feature type="region of interest" description="Disordered" evidence="1">
    <location>
        <begin position="1166"/>
        <end position="1815"/>
    </location>
</feature>
<feature type="region of interest" description="Disordered" evidence="1">
    <location>
        <begin position="357"/>
        <end position="381"/>
    </location>
</feature>
<feature type="compositionally biased region" description="Polar residues" evidence="1">
    <location>
        <begin position="5589"/>
        <end position="5598"/>
    </location>
</feature>
<feature type="compositionally biased region" description="Basic residues" evidence="1">
    <location>
        <begin position="3490"/>
        <end position="3502"/>
    </location>
</feature>
<feature type="compositionally biased region" description="Basic and acidic residues" evidence="1">
    <location>
        <begin position="5226"/>
        <end position="5240"/>
    </location>
</feature>
<feature type="region of interest" description="Disordered" evidence="1">
    <location>
        <begin position="2218"/>
        <end position="2603"/>
    </location>
</feature>
<comment type="caution">
    <text evidence="2">The sequence shown here is derived from an EMBL/GenBank/DDBJ whole genome shotgun (WGS) entry which is preliminary data.</text>
</comment>
<feature type="compositionally biased region" description="Basic and acidic residues" evidence="1">
    <location>
        <begin position="1724"/>
        <end position="1748"/>
    </location>
</feature>
<feature type="region of interest" description="Disordered" evidence="1">
    <location>
        <begin position="5190"/>
        <end position="5699"/>
    </location>
</feature>
<feature type="compositionally biased region" description="Basic and acidic residues" evidence="1">
    <location>
        <begin position="1789"/>
        <end position="1806"/>
    </location>
</feature>
<feature type="region of interest" description="Disordered" evidence="1">
    <location>
        <begin position="4671"/>
        <end position="4969"/>
    </location>
</feature>
<feature type="compositionally biased region" description="Basic residues" evidence="1">
    <location>
        <begin position="3180"/>
        <end position="3191"/>
    </location>
</feature>
<feature type="region of interest" description="Disordered" evidence="1">
    <location>
        <begin position="1129"/>
        <end position="1149"/>
    </location>
</feature>
<feature type="region of interest" description="Disordered" evidence="1">
    <location>
        <begin position="473"/>
        <end position="703"/>
    </location>
</feature>
<feature type="compositionally biased region" description="Low complexity" evidence="1">
    <location>
        <begin position="3656"/>
        <end position="3673"/>
    </location>
</feature>